<dbReference type="EMBL" id="BLLO01000006">
    <property type="protein sequence ID" value="GFH75519.1"/>
    <property type="molecule type" value="Genomic_DNA"/>
</dbReference>
<evidence type="ECO:0000313" key="3">
    <source>
        <dbReference type="EMBL" id="GGU88913.1"/>
    </source>
</evidence>
<dbReference type="EMBL" id="BMSC01000020">
    <property type="protein sequence ID" value="GGU88913.1"/>
    <property type="molecule type" value="Genomic_DNA"/>
</dbReference>
<sequence length="211" mass="22466">MPGRHPRKRRPVSAKPGREPGGKAPQHPRGSPDPLAPPTAPHRIAPPQKGRAGPVRAPTRGRGRGESRRGPFKSAVPSNIVSPVRRCSRTACGRPAVATLTYVYADSTAVLGPLATYAEPHCYDLCAEHSERLTAPRGWEVVRLADSAGPARPSGDDLEALADAVREAARPQGRPAAPGRRAPDPAPRPAPDQQLPSTRRGHLRVLRSPDS</sequence>
<keyword evidence="4" id="KW-1185">Reference proteome</keyword>
<gene>
    <name evidence="3" type="ORF">GCM10010227_49780</name>
    <name evidence="2" type="ORF">Sgou_01890</name>
</gene>
<dbReference type="Proteomes" id="UP000480804">
    <property type="component" value="Unassembled WGS sequence"/>
</dbReference>
<dbReference type="Pfam" id="PF12005">
    <property type="entry name" value="DUF3499"/>
    <property type="match status" value="1"/>
</dbReference>
<feature type="region of interest" description="Disordered" evidence="1">
    <location>
        <begin position="165"/>
        <end position="211"/>
    </location>
</feature>
<feature type="compositionally biased region" description="Low complexity" evidence="1">
    <location>
        <begin position="170"/>
        <end position="180"/>
    </location>
</feature>
<evidence type="ECO:0000256" key="1">
    <source>
        <dbReference type="SAM" id="MobiDB-lite"/>
    </source>
</evidence>
<comment type="caution">
    <text evidence="3">The sequence shown here is derived from an EMBL/GenBank/DDBJ whole genome shotgun (WGS) entry which is preliminary data.</text>
</comment>
<organism evidence="3 5">
    <name type="scientific">Streptomyces gougerotii</name>
    <dbReference type="NCBI Taxonomy" id="53448"/>
    <lineage>
        <taxon>Bacteria</taxon>
        <taxon>Bacillati</taxon>
        <taxon>Actinomycetota</taxon>
        <taxon>Actinomycetes</taxon>
        <taxon>Kitasatosporales</taxon>
        <taxon>Streptomycetaceae</taxon>
        <taxon>Streptomyces</taxon>
        <taxon>Streptomyces diastaticus group</taxon>
    </lineage>
</organism>
<dbReference type="Proteomes" id="UP000660975">
    <property type="component" value="Unassembled WGS sequence"/>
</dbReference>
<feature type="region of interest" description="Disordered" evidence="1">
    <location>
        <begin position="1"/>
        <end position="77"/>
    </location>
</feature>
<accession>A0A8H9LT80</accession>
<evidence type="ECO:0000313" key="5">
    <source>
        <dbReference type="Proteomes" id="UP000660975"/>
    </source>
</evidence>
<evidence type="ECO:0000313" key="2">
    <source>
        <dbReference type="EMBL" id="GFH75519.1"/>
    </source>
</evidence>
<protein>
    <recommendedName>
        <fullName evidence="6">DUF3499 domain-containing protein</fullName>
    </recommendedName>
</protein>
<reference evidence="3" key="1">
    <citation type="journal article" date="2014" name="Int. J. Syst. Evol. Microbiol.">
        <title>Complete genome sequence of Corynebacterium casei LMG S-19264T (=DSM 44701T), isolated from a smear-ripened cheese.</title>
        <authorList>
            <consortium name="US DOE Joint Genome Institute (JGI-PGF)"/>
            <person name="Walter F."/>
            <person name="Albersmeier A."/>
            <person name="Kalinowski J."/>
            <person name="Ruckert C."/>
        </authorList>
    </citation>
    <scope>NUCLEOTIDE SEQUENCE</scope>
    <source>
        <strain evidence="3">JCM 4136</strain>
    </source>
</reference>
<dbReference type="InterPro" id="IPR021888">
    <property type="entry name" value="DUF3499"/>
</dbReference>
<feature type="compositionally biased region" description="Basic residues" evidence="1">
    <location>
        <begin position="1"/>
        <end position="12"/>
    </location>
</feature>
<name>A0A8H9LT80_9ACTN</name>
<evidence type="ECO:0008006" key="6">
    <source>
        <dbReference type="Google" id="ProtNLM"/>
    </source>
</evidence>
<dbReference type="AlphaFoldDB" id="A0A8H9LT80"/>
<reference evidence="3" key="3">
    <citation type="submission" date="2020-09" db="EMBL/GenBank/DDBJ databases">
        <authorList>
            <person name="Sun Q."/>
            <person name="Ohkuma M."/>
        </authorList>
    </citation>
    <scope>NUCLEOTIDE SEQUENCE</scope>
    <source>
        <strain evidence="3">JCM 4136</strain>
    </source>
</reference>
<proteinExistence type="predicted"/>
<evidence type="ECO:0000313" key="4">
    <source>
        <dbReference type="Proteomes" id="UP000480804"/>
    </source>
</evidence>
<reference evidence="2 4" key="2">
    <citation type="submission" date="2020-02" db="EMBL/GenBank/DDBJ databases">
        <title>Whole genome shotgun sequence of Streptomyces gougerotii NBRC 13043.</title>
        <authorList>
            <person name="Ichikawa N."/>
            <person name="Komaki H."/>
            <person name="Tamura T."/>
        </authorList>
    </citation>
    <scope>NUCLEOTIDE SEQUENCE [LARGE SCALE GENOMIC DNA]</scope>
    <source>
        <strain evidence="2 4">NBRC 13043</strain>
    </source>
</reference>